<reference evidence="1 2" key="1">
    <citation type="submission" date="2024-09" db="EMBL/GenBank/DDBJ databases">
        <authorList>
            <person name="Sun Q."/>
            <person name="Mori K."/>
        </authorList>
    </citation>
    <scope>NUCLEOTIDE SEQUENCE [LARGE SCALE GENOMIC DNA]</scope>
    <source>
        <strain evidence="1 2">NCAIM B.02336</strain>
    </source>
</reference>
<protein>
    <recommendedName>
        <fullName evidence="3">XRE family transcriptional regulator</fullName>
    </recommendedName>
</protein>
<evidence type="ECO:0008006" key="3">
    <source>
        <dbReference type="Google" id="ProtNLM"/>
    </source>
</evidence>
<comment type="caution">
    <text evidence="1">The sequence shown here is derived from an EMBL/GenBank/DDBJ whole genome shotgun (WGS) entry which is preliminary data.</text>
</comment>
<accession>A0ABV6PUF6</accession>
<dbReference type="Proteomes" id="UP001589834">
    <property type="component" value="Unassembled WGS sequence"/>
</dbReference>
<organism evidence="1 2">
    <name type="scientific">Ottowia pentelensis</name>
    <dbReference type="NCBI Taxonomy" id="511108"/>
    <lineage>
        <taxon>Bacteria</taxon>
        <taxon>Pseudomonadati</taxon>
        <taxon>Pseudomonadota</taxon>
        <taxon>Betaproteobacteria</taxon>
        <taxon>Burkholderiales</taxon>
        <taxon>Comamonadaceae</taxon>
        <taxon>Ottowia</taxon>
    </lineage>
</organism>
<sequence length="166" mass="18600">MTSRLTAARARFWKRQRPATLRDALAQTKEYAREAKNLGVERIAELMGLEDHWALYKWIQSGRFPLVLLPAYEHVCGIDLATRWLAASRRKLLVDMPIGKGAEQGDLVQLGADFQHAVALLHDFYQSNGSADAEPVLAALREHLQAVAHHHFNVSGFSDPQLDFGS</sequence>
<evidence type="ECO:0000313" key="1">
    <source>
        <dbReference type="EMBL" id="MFC0593184.1"/>
    </source>
</evidence>
<dbReference type="EMBL" id="JBHLTN010000021">
    <property type="protein sequence ID" value="MFC0593184.1"/>
    <property type="molecule type" value="Genomic_DNA"/>
</dbReference>
<proteinExistence type="predicted"/>
<gene>
    <name evidence="1" type="ORF">ACFFGG_11500</name>
</gene>
<evidence type="ECO:0000313" key="2">
    <source>
        <dbReference type="Proteomes" id="UP001589834"/>
    </source>
</evidence>
<name>A0ABV6PUF6_9BURK</name>
<keyword evidence="2" id="KW-1185">Reference proteome</keyword>
<dbReference type="RefSeq" id="WP_377483189.1">
    <property type="nucleotide sequence ID" value="NZ_JBHLTN010000021.1"/>
</dbReference>